<gene>
    <name evidence="1" type="ORF">METZ01_LOCUS60727</name>
</gene>
<proteinExistence type="predicted"/>
<organism evidence="1">
    <name type="scientific">marine metagenome</name>
    <dbReference type="NCBI Taxonomy" id="408172"/>
    <lineage>
        <taxon>unclassified sequences</taxon>
        <taxon>metagenomes</taxon>
        <taxon>ecological metagenomes</taxon>
    </lineage>
</organism>
<reference evidence="1" key="1">
    <citation type="submission" date="2018-05" db="EMBL/GenBank/DDBJ databases">
        <authorList>
            <person name="Lanie J.A."/>
            <person name="Ng W.-L."/>
            <person name="Kazmierczak K.M."/>
            <person name="Andrzejewski T.M."/>
            <person name="Davidsen T.M."/>
            <person name="Wayne K.J."/>
            <person name="Tettelin H."/>
            <person name="Glass J.I."/>
            <person name="Rusch D."/>
            <person name="Podicherti R."/>
            <person name="Tsui H.-C.T."/>
            <person name="Winkler M.E."/>
        </authorList>
    </citation>
    <scope>NUCLEOTIDE SEQUENCE</scope>
</reference>
<evidence type="ECO:0000313" key="1">
    <source>
        <dbReference type="EMBL" id="SVA07873.1"/>
    </source>
</evidence>
<dbReference type="EMBL" id="UINC01003618">
    <property type="protein sequence ID" value="SVA07873.1"/>
    <property type="molecule type" value="Genomic_DNA"/>
</dbReference>
<protein>
    <submittedName>
        <fullName evidence="1">Uncharacterized protein</fullName>
    </submittedName>
</protein>
<sequence length="98" mass="11841">MKKCVLKYFTYEQLKRFNQSSIRAKRNKNFNWNILKEEINQDDLFPIISLMIHNDKEIRVNVALGKNGINGWLDISFKQYDQLDDRTIEERFNFPVQL</sequence>
<dbReference type="AlphaFoldDB" id="A0A381T2I0"/>
<name>A0A381T2I0_9ZZZZ</name>
<accession>A0A381T2I0</accession>